<evidence type="ECO:0000256" key="1">
    <source>
        <dbReference type="ARBA" id="ARBA00005384"/>
    </source>
</evidence>
<dbReference type="EMBL" id="JADOUF010000001">
    <property type="protein sequence ID" value="MBG6137597.1"/>
    <property type="molecule type" value="Genomic_DNA"/>
</dbReference>
<dbReference type="InterPro" id="IPR036388">
    <property type="entry name" value="WH-like_DNA-bd_sf"/>
</dbReference>
<dbReference type="CDD" id="cd07377">
    <property type="entry name" value="WHTH_GntR"/>
    <property type="match status" value="1"/>
</dbReference>
<evidence type="ECO:0000256" key="3">
    <source>
        <dbReference type="ARBA" id="ARBA00023015"/>
    </source>
</evidence>
<evidence type="ECO:0000256" key="4">
    <source>
        <dbReference type="ARBA" id="ARBA00023125"/>
    </source>
</evidence>
<dbReference type="InterPro" id="IPR004839">
    <property type="entry name" value="Aminotransferase_I/II_large"/>
</dbReference>
<dbReference type="Proteomes" id="UP000622552">
    <property type="component" value="Unassembled WGS sequence"/>
</dbReference>
<keyword evidence="4" id="KW-0238">DNA-binding</keyword>
<organism evidence="7 8">
    <name type="scientific">Longispora fulva</name>
    <dbReference type="NCBI Taxonomy" id="619741"/>
    <lineage>
        <taxon>Bacteria</taxon>
        <taxon>Bacillati</taxon>
        <taxon>Actinomycetota</taxon>
        <taxon>Actinomycetes</taxon>
        <taxon>Micromonosporales</taxon>
        <taxon>Micromonosporaceae</taxon>
        <taxon>Longispora</taxon>
    </lineage>
</organism>
<dbReference type="SMART" id="SM00345">
    <property type="entry name" value="HTH_GNTR"/>
    <property type="match status" value="1"/>
</dbReference>
<gene>
    <name evidence="7" type="ORF">IW245_003791</name>
</gene>
<dbReference type="SUPFAM" id="SSF46785">
    <property type="entry name" value="Winged helix' DNA-binding domain"/>
    <property type="match status" value="1"/>
</dbReference>
<keyword evidence="2" id="KW-0663">Pyridoxal phosphate</keyword>
<evidence type="ECO:0000313" key="7">
    <source>
        <dbReference type="EMBL" id="MBG6137597.1"/>
    </source>
</evidence>
<protein>
    <submittedName>
        <fullName evidence="7">GntR family transcriptional regulator/MocR family aminotransferase</fullName>
    </submittedName>
</protein>
<dbReference type="InterPro" id="IPR015421">
    <property type="entry name" value="PyrdxlP-dep_Trfase_major"/>
</dbReference>
<keyword evidence="7" id="KW-0808">Transferase</keyword>
<dbReference type="AlphaFoldDB" id="A0A8J7KXB0"/>
<keyword evidence="8" id="KW-1185">Reference proteome</keyword>
<dbReference type="Pfam" id="PF00392">
    <property type="entry name" value="GntR"/>
    <property type="match status" value="1"/>
</dbReference>
<sequence>MLGLSLTGPARGDQLVDALRAAVRDGTLAPGTRLPSTRDLAADLRVSRGLVVTAYEQLTAEGWLSARRGAGTVVALAPTPTPAPFPVHHEPPLPVPLRPGVPDLALFPRAGWRRAYERALATVADRDLDYPDPAGSPRLRAALAEHLGRVRAARADPAHLLITTATAQALTLLATALAEASVPNGSRVAEPAGSAVAGPVLPHLRIGVEDPGSAGIREHLLANGLEPVPIPVDCSGITVPPAGLAAVLVTPAHQYPTGVVLSPARRAALVAWARDTGALIIEDDYDAEFRYDRDPVGCVQGVAPDVTALVGSVSKALAPAVRLGWLLVPPALCAAVTRAKTAADRGGPTLEQLALAELLTGGGYDRHLRRARRAYRTRRDALLAAVTRHLPDAQVEGIAAGLHAVVTLPEGVDDVALCARAVEHGLAPTPLSSLRLAAAGPPGLVIGYAATSPAELTAGIRLLASLRE</sequence>
<dbReference type="GO" id="GO:0003677">
    <property type="term" value="F:DNA binding"/>
    <property type="evidence" value="ECO:0007669"/>
    <property type="project" value="UniProtKB-KW"/>
</dbReference>
<dbReference type="InterPro" id="IPR015424">
    <property type="entry name" value="PyrdxlP-dep_Trfase"/>
</dbReference>
<dbReference type="InterPro" id="IPR000524">
    <property type="entry name" value="Tscrpt_reg_HTH_GntR"/>
</dbReference>
<name>A0A8J7KXB0_9ACTN</name>
<dbReference type="RefSeq" id="WP_197004447.1">
    <property type="nucleotide sequence ID" value="NZ_BONS01000020.1"/>
</dbReference>
<dbReference type="PANTHER" id="PTHR46577">
    <property type="entry name" value="HTH-TYPE TRANSCRIPTIONAL REGULATORY PROTEIN GABR"/>
    <property type="match status" value="1"/>
</dbReference>
<dbReference type="InterPro" id="IPR036390">
    <property type="entry name" value="WH_DNA-bd_sf"/>
</dbReference>
<evidence type="ECO:0000313" key="8">
    <source>
        <dbReference type="Proteomes" id="UP000622552"/>
    </source>
</evidence>
<keyword evidence="5" id="KW-0804">Transcription</keyword>
<dbReference type="GO" id="GO:0008483">
    <property type="term" value="F:transaminase activity"/>
    <property type="evidence" value="ECO:0007669"/>
    <property type="project" value="UniProtKB-KW"/>
</dbReference>
<dbReference type="Pfam" id="PF00155">
    <property type="entry name" value="Aminotran_1_2"/>
    <property type="match status" value="1"/>
</dbReference>
<proteinExistence type="inferred from homology"/>
<dbReference type="PANTHER" id="PTHR46577:SF1">
    <property type="entry name" value="HTH-TYPE TRANSCRIPTIONAL REGULATORY PROTEIN GABR"/>
    <property type="match status" value="1"/>
</dbReference>
<evidence type="ECO:0000256" key="5">
    <source>
        <dbReference type="ARBA" id="ARBA00023163"/>
    </source>
</evidence>
<dbReference type="PROSITE" id="PS50949">
    <property type="entry name" value="HTH_GNTR"/>
    <property type="match status" value="1"/>
</dbReference>
<dbReference type="Gene3D" id="1.10.10.10">
    <property type="entry name" value="Winged helix-like DNA-binding domain superfamily/Winged helix DNA-binding domain"/>
    <property type="match status" value="1"/>
</dbReference>
<dbReference type="GO" id="GO:0003700">
    <property type="term" value="F:DNA-binding transcription factor activity"/>
    <property type="evidence" value="ECO:0007669"/>
    <property type="project" value="InterPro"/>
</dbReference>
<dbReference type="CDD" id="cd00609">
    <property type="entry name" value="AAT_like"/>
    <property type="match status" value="1"/>
</dbReference>
<keyword evidence="7" id="KW-0032">Aminotransferase</keyword>
<feature type="domain" description="HTH gntR-type" evidence="6">
    <location>
        <begin position="9"/>
        <end position="77"/>
    </location>
</feature>
<evidence type="ECO:0000259" key="6">
    <source>
        <dbReference type="PROSITE" id="PS50949"/>
    </source>
</evidence>
<dbReference type="SUPFAM" id="SSF53383">
    <property type="entry name" value="PLP-dependent transferases"/>
    <property type="match status" value="1"/>
</dbReference>
<comment type="caution">
    <text evidence="7">The sequence shown here is derived from an EMBL/GenBank/DDBJ whole genome shotgun (WGS) entry which is preliminary data.</text>
</comment>
<accession>A0A8J7KXB0</accession>
<dbReference type="GO" id="GO:0030170">
    <property type="term" value="F:pyridoxal phosphate binding"/>
    <property type="evidence" value="ECO:0007669"/>
    <property type="project" value="InterPro"/>
</dbReference>
<dbReference type="InterPro" id="IPR051446">
    <property type="entry name" value="HTH_trans_reg/aminotransferase"/>
</dbReference>
<comment type="similarity">
    <text evidence="1">In the C-terminal section; belongs to the class-I pyridoxal-phosphate-dependent aminotransferase family.</text>
</comment>
<dbReference type="Gene3D" id="3.40.640.10">
    <property type="entry name" value="Type I PLP-dependent aspartate aminotransferase-like (Major domain)"/>
    <property type="match status" value="1"/>
</dbReference>
<keyword evidence="3" id="KW-0805">Transcription regulation</keyword>
<reference evidence="7" key="1">
    <citation type="submission" date="2020-11" db="EMBL/GenBank/DDBJ databases">
        <title>Sequencing the genomes of 1000 actinobacteria strains.</title>
        <authorList>
            <person name="Klenk H.-P."/>
        </authorList>
    </citation>
    <scope>NUCLEOTIDE SEQUENCE</scope>
    <source>
        <strain evidence="7">DSM 45356</strain>
    </source>
</reference>
<evidence type="ECO:0000256" key="2">
    <source>
        <dbReference type="ARBA" id="ARBA00022898"/>
    </source>
</evidence>